<feature type="non-terminal residue" evidence="3">
    <location>
        <position position="1"/>
    </location>
</feature>
<dbReference type="EMBL" id="HACG01025945">
    <property type="protein sequence ID" value="CEK72810.1"/>
    <property type="molecule type" value="Transcribed_RNA"/>
</dbReference>
<keyword evidence="1" id="KW-0472">Membrane</keyword>
<gene>
    <name evidence="3" type="primary">ORF84068</name>
</gene>
<proteinExistence type="predicted"/>
<protein>
    <recommendedName>
        <fullName evidence="2">Cytochrome c oxidase assembly factor 3 mitochondrial coiled-coil domain-containing protein</fullName>
    </recommendedName>
</protein>
<evidence type="ECO:0000313" key="3">
    <source>
        <dbReference type="EMBL" id="CEK72810.1"/>
    </source>
</evidence>
<dbReference type="AlphaFoldDB" id="A0A0B6ZYI4"/>
<name>A0A0B6ZYI4_9EUPU</name>
<sequence>KFIYLAIPSSAVNNKVNMADKSSAKNDDLARRQEAVDKLYAQKVDKFQHLKGSRMLSLKRRNNMLGLLLAGGVLGIYGYTIFAMRQTKMMEAFDKTPE</sequence>
<evidence type="ECO:0000256" key="1">
    <source>
        <dbReference type="SAM" id="Phobius"/>
    </source>
</evidence>
<feature type="domain" description="Cytochrome c oxidase assembly factor 3 mitochondrial coiled-coil" evidence="2">
    <location>
        <begin position="54"/>
        <end position="95"/>
    </location>
</feature>
<keyword evidence="1" id="KW-1133">Transmembrane helix</keyword>
<evidence type="ECO:0000259" key="2">
    <source>
        <dbReference type="Pfam" id="PF09813"/>
    </source>
</evidence>
<dbReference type="Pfam" id="PF09813">
    <property type="entry name" value="Coa3_cc"/>
    <property type="match status" value="1"/>
</dbReference>
<feature type="transmembrane region" description="Helical" evidence="1">
    <location>
        <begin position="64"/>
        <end position="84"/>
    </location>
</feature>
<keyword evidence="1" id="KW-0812">Transmembrane</keyword>
<organism evidence="3">
    <name type="scientific">Arion vulgaris</name>
    <dbReference type="NCBI Taxonomy" id="1028688"/>
    <lineage>
        <taxon>Eukaryota</taxon>
        <taxon>Metazoa</taxon>
        <taxon>Spiralia</taxon>
        <taxon>Lophotrochozoa</taxon>
        <taxon>Mollusca</taxon>
        <taxon>Gastropoda</taxon>
        <taxon>Heterobranchia</taxon>
        <taxon>Euthyneura</taxon>
        <taxon>Panpulmonata</taxon>
        <taxon>Eupulmonata</taxon>
        <taxon>Stylommatophora</taxon>
        <taxon>Helicina</taxon>
        <taxon>Arionoidea</taxon>
        <taxon>Arionidae</taxon>
        <taxon>Arion</taxon>
    </lineage>
</organism>
<dbReference type="InterPro" id="IPR018628">
    <property type="entry name" value="Coa3_CC"/>
</dbReference>
<reference evidence="3" key="1">
    <citation type="submission" date="2014-12" db="EMBL/GenBank/DDBJ databases">
        <title>Insight into the proteome of Arion vulgaris.</title>
        <authorList>
            <person name="Aradska J."/>
            <person name="Bulat T."/>
            <person name="Smidak R."/>
            <person name="Sarate P."/>
            <person name="Gangsoo J."/>
            <person name="Sialana F."/>
            <person name="Bilban M."/>
            <person name="Lubec G."/>
        </authorList>
    </citation>
    <scope>NUCLEOTIDE SEQUENCE</scope>
    <source>
        <tissue evidence="3">Skin</tissue>
    </source>
</reference>
<accession>A0A0B6ZYI4</accession>